<dbReference type="RefSeq" id="WP_143175769.1">
    <property type="nucleotide sequence ID" value="NZ_FRCS01000029.1"/>
</dbReference>
<dbReference type="PRINTS" id="PR00406">
    <property type="entry name" value="CYTB5RDTASE"/>
</dbReference>
<evidence type="ECO:0000256" key="3">
    <source>
        <dbReference type="ARBA" id="ARBA00023014"/>
    </source>
</evidence>
<keyword evidence="2" id="KW-0001">2Fe-2S</keyword>
<evidence type="ECO:0000256" key="2">
    <source>
        <dbReference type="ARBA" id="ARBA00022714"/>
    </source>
</evidence>
<evidence type="ECO:0000313" key="5">
    <source>
        <dbReference type="EMBL" id="SHN47895.1"/>
    </source>
</evidence>
<reference evidence="5 6" key="1">
    <citation type="submission" date="2016-11" db="EMBL/GenBank/DDBJ databases">
        <authorList>
            <person name="Jaros S."/>
            <person name="Januszkiewicz K."/>
            <person name="Wedrychowicz H."/>
        </authorList>
    </citation>
    <scope>NUCLEOTIDE SEQUENCE [LARGE SCALE GENOMIC DNA]</scope>
    <source>
        <strain evidence="5 6">DSM 46144</strain>
    </source>
</reference>
<dbReference type="GO" id="GO:0016491">
    <property type="term" value="F:oxidoreductase activity"/>
    <property type="evidence" value="ECO:0007669"/>
    <property type="project" value="InterPro"/>
</dbReference>
<dbReference type="GO" id="GO:0051537">
    <property type="term" value="F:2 iron, 2 sulfur cluster binding"/>
    <property type="evidence" value="ECO:0007669"/>
    <property type="project" value="UniProtKB-KW"/>
</dbReference>
<evidence type="ECO:0000259" key="4">
    <source>
        <dbReference type="PROSITE" id="PS51384"/>
    </source>
</evidence>
<dbReference type="InterPro" id="IPR001433">
    <property type="entry name" value="OxRdtase_FAD/NAD-bd"/>
</dbReference>
<dbReference type="STRING" id="134849.SAMN05443668_12955"/>
<dbReference type="PRINTS" id="PR00371">
    <property type="entry name" value="FPNCR"/>
</dbReference>
<dbReference type="PANTHER" id="PTHR47354">
    <property type="entry name" value="NADH OXIDOREDUCTASE HCR"/>
    <property type="match status" value="1"/>
</dbReference>
<dbReference type="Pfam" id="PF00175">
    <property type="entry name" value="NAD_binding_1"/>
    <property type="match status" value="1"/>
</dbReference>
<dbReference type="OrthoDB" id="5179582at2"/>
<dbReference type="InterPro" id="IPR050415">
    <property type="entry name" value="MRET"/>
</dbReference>
<dbReference type="PROSITE" id="PS51384">
    <property type="entry name" value="FAD_FR"/>
    <property type="match status" value="1"/>
</dbReference>
<organism evidence="5 6">
    <name type="scientific">Cryptosporangium aurantiacum</name>
    <dbReference type="NCBI Taxonomy" id="134849"/>
    <lineage>
        <taxon>Bacteria</taxon>
        <taxon>Bacillati</taxon>
        <taxon>Actinomycetota</taxon>
        <taxon>Actinomycetes</taxon>
        <taxon>Cryptosporangiales</taxon>
        <taxon>Cryptosporangiaceae</taxon>
        <taxon>Cryptosporangium</taxon>
    </lineage>
</organism>
<evidence type="ECO:0000256" key="1">
    <source>
        <dbReference type="ARBA" id="ARBA00001974"/>
    </source>
</evidence>
<dbReference type="Gene3D" id="2.40.30.10">
    <property type="entry name" value="Translation factors"/>
    <property type="match status" value="1"/>
</dbReference>
<comment type="cofactor">
    <cofactor evidence="1">
        <name>FAD</name>
        <dbReference type="ChEBI" id="CHEBI:57692"/>
    </cofactor>
</comment>
<feature type="domain" description="FAD-binding FR-type" evidence="4">
    <location>
        <begin position="5"/>
        <end position="106"/>
    </location>
</feature>
<dbReference type="InterPro" id="IPR017938">
    <property type="entry name" value="Riboflavin_synthase-like_b-brl"/>
</dbReference>
<dbReference type="PANTHER" id="PTHR47354:SF5">
    <property type="entry name" value="PROTEIN RFBI"/>
    <property type="match status" value="1"/>
</dbReference>
<keyword evidence="6" id="KW-1185">Reference proteome</keyword>
<dbReference type="InterPro" id="IPR039261">
    <property type="entry name" value="FNR_nucleotide-bd"/>
</dbReference>
<dbReference type="Gene3D" id="3.40.50.80">
    <property type="entry name" value="Nucleotide-binding domain of ferredoxin-NADP reductase (FNR) module"/>
    <property type="match status" value="1"/>
</dbReference>
<dbReference type="Pfam" id="PF00970">
    <property type="entry name" value="FAD_binding_6"/>
    <property type="match status" value="1"/>
</dbReference>
<dbReference type="InterPro" id="IPR008333">
    <property type="entry name" value="Cbr1-like_FAD-bd_dom"/>
</dbReference>
<proteinExistence type="predicted"/>
<keyword evidence="2" id="KW-0408">Iron</keyword>
<dbReference type="SUPFAM" id="SSF63380">
    <property type="entry name" value="Riboflavin synthase domain-like"/>
    <property type="match status" value="1"/>
</dbReference>
<dbReference type="Proteomes" id="UP000184440">
    <property type="component" value="Unassembled WGS sequence"/>
</dbReference>
<evidence type="ECO:0000313" key="6">
    <source>
        <dbReference type="Proteomes" id="UP000184440"/>
    </source>
</evidence>
<keyword evidence="2" id="KW-0479">Metal-binding</keyword>
<dbReference type="InterPro" id="IPR001709">
    <property type="entry name" value="Flavoprot_Pyr_Nucl_cyt_Rdtase"/>
</dbReference>
<dbReference type="SUPFAM" id="SSF52343">
    <property type="entry name" value="Ferredoxin reductase-like, C-terminal NADP-linked domain"/>
    <property type="match status" value="1"/>
</dbReference>
<keyword evidence="3" id="KW-0411">Iron-sulfur</keyword>
<name>A0A1M7RNI5_9ACTN</name>
<protein>
    <submittedName>
        <fullName evidence="5">Ferredoxin-NADP reductase</fullName>
    </submittedName>
</protein>
<dbReference type="EMBL" id="FRCS01000029">
    <property type="protein sequence ID" value="SHN47895.1"/>
    <property type="molecule type" value="Genomic_DNA"/>
</dbReference>
<dbReference type="CDD" id="cd06217">
    <property type="entry name" value="FNR_iron_sulfur_binding_3"/>
    <property type="match status" value="1"/>
</dbReference>
<gene>
    <name evidence="5" type="ORF">SAMN05443668_12955</name>
</gene>
<dbReference type="InterPro" id="IPR017927">
    <property type="entry name" value="FAD-bd_FR_type"/>
</dbReference>
<dbReference type="AlphaFoldDB" id="A0A1M7RNI5"/>
<sequence>MVRRLTWQVGTVAAVREETATAKTLVLDVPEWTGHLAGQHLDIRLTAPDGYSTERSYSIASATAAGRVEITVQRVEDGEVSPYLTDVLQVGDPLELRGPVGGYFVWRPADEQPVQLIAGGSGIVPLMAMARTRVQVGSAVPFRLLYSVRSPEEAIYRDELPGLGFEVTYAYTRRTPPEWPTPAGRVDAGLLAATAWSPDDKPRMYVCGPTPFVEVVANLLVNAGHDPAAIRTERFGPAGK</sequence>
<accession>A0A1M7RNI5</accession>